<dbReference type="AlphaFoldDB" id="A0A2S6IWU8"/>
<dbReference type="InterPro" id="IPR054817">
    <property type="entry name" value="Glycosyl_F510_1955-like"/>
</dbReference>
<name>A0A2S6IWU8_9ACTN</name>
<dbReference type="EMBL" id="PTJD01000001">
    <property type="protein sequence ID" value="PPK98827.1"/>
    <property type="molecule type" value="Genomic_DNA"/>
</dbReference>
<keyword evidence="4" id="KW-1185">Reference proteome</keyword>
<gene>
    <name evidence="3" type="ORF">CLV92_101528</name>
</gene>
<evidence type="ECO:0000256" key="1">
    <source>
        <dbReference type="SAM" id="MobiDB-lite"/>
    </source>
</evidence>
<sequence length="307" mass="30628">MTRTGTPPRRTLRVLLAGGALALALTSCGAPTAEEAAAPGPGGGAAAETGPHASHAPSGGPAGAASGQVPSSHVHGVGVNPADGLVYVATHDGLFRFDATGPVRVGGVNDLMGFTVAGPDHFYASGHPGPGSDLPNPLGLVESTDAGATWQPLSRQRESDFHTLTASDAGVLGFDGTLRASPDGETWTELPMPAAPFSLAVSPDGSTVLGTTEDGPLRSQDAGRTWERVAAAPLLMLVDWADGATVVGLTPDGRTAVSADAGLTWELRGEVGGRPQALSASGEGDDLSVVAVGDAMVLTSADGGRTY</sequence>
<dbReference type="NCBIfam" id="NF045728">
    <property type="entry name" value="glycosyl_F510_1955"/>
    <property type="match status" value="1"/>
</dbReference>
<reference evidence="3 4" key="1">
    <citation type="submission" date="2018-02" db="EMBL/GenBank/DDBJ databases">
        <title>Genomic Encyclopedia of Archaeal and Bacterial Type Strains, Phase II (KMG-II): from individual species to whole genera.</title>
        <authorList>
            <person name="Goeker M."/>
        </authorList>
    </citation>
    <scope>NUCLEOTIDE SEQUENCE [LARGE SCALE GENOMIC DNA]</scope>
    <source>
        <strain evidence="3 4">DSM 22857</strain>
    </source>
</reference>
<dbReference type="InterPro" id="IPR015943">
    <property type="entry name" value="WD40/YVTN_repeat-like_dom_sf"/>
</dbReference>
<feature type="chain" id="PRO_5038577176" description="BNR/Asp-box repeat protein" evidence="2">
    <location>
        <begin position="30"/>
        <end position="307"/>
    </location>
</feature>
<evidence type="ECO:0000313" key="4">
    <source>
        <dbReference type="Proteomes" id="UP000239485"/>
    </source>
</evidence>
<organism evidence="3 4">
    <name type="scientific">Kineococcus xinjiangensis</name>
    <dbReference type="NCBI Taxonomy" id="512762"/>
    <lineage>
        <taxon>Bacteria</taxon>
        <taxon>Bacillati</taxon>
        <taxon>Actinomycetota</taxon>
        <taxon>Actinomycetes</taxon>
        <taxon>Kineosporiales</taxon>
        <taxon>Kineosporiaceae</taxon>
        <taxon>Kineococcus</taxon>
    </lineage>
</organism>
<protein>
    <recommendedName>
        <fullName evidence="5">BNR/Asp-box repeat protein</fullName>
    </recommendedName>
</protein>
<feature type="region of interest" description="Disordered" evidence="1">
    <location>
        <begin position="33"/>
        <end position="76"/>
    </location>
</feature>
<dbReference type="PROSITE" id="PS51257">
    <property type="entry name" value="PROKAR_LIPOPROTEIN"/>
    <property type="match status" value="1"/>
</dbReference>
<dbReference type="Gene3D" id="2.130.10.10">
    <property type="entry name" value="YVTN repeat-like/Quinoprotein amine dehydrogenase"/>
    <property type="match status" value="1"/>
</dbReference>
<evidence type="ECO:0000313" key="3">
    <source>
        <dbReference type="EMBL" id="PPK98827.1"/>
    </source>
</evidence>
<evidence type="ECO:0000256" key="2">
    <source>
        <dbReference type="SAM" id="SignalP"/>
    </source>
</evidence>
<comment type="caution">
    <text evidence="3">The sequence shown here is derived from an EMBL/GenBank/DDBJ whole genome shotgun (WGS) entry which is preliminary data.</text>
</comment>
<dbReference type="SUPFAM" id="SSF110296">
    <property type="entry name" value="Oligoxyloglucan reducing end-specific cellobiohydrolase"/>
    <property type="match status" value="1"/>
</dbReference>
<dbReference type="InterPro" id="IPR006311">
    <property type="entry name" value="TAT_signal"/>
</dbReference>
<feature type="signal peptide" evidence="2">
    <location>
        <begin position="1"/>
        <end position="29"/>
    </location>
</feature>
<feature type="compositionally biased region" description="Low complexity" evidence="1">
    <location>
        <begin position="46"/>
        <end position="67"/>
    </location>
</feature>
<dbReference type="Proteomes" id="UP000239485">
    <property type="component" value="Unassembled WGS sequence"/>
</dbReference>
<proteinExistence type="predicted"/>
<dbReference type="PROSITE" id="PS51318">
    <property type="entry name" value="TAT"/>
    <property type="match status" value="1"/>
</dbReference>
<keyword evidence="2" id="KW-0732">Signal</keyword>
<evidence type="ECO:0008006" key="5">
    <source>
        <dbReference type="Google" id="ProtNLM"/>
    </source>
</evidence>
<accession>A0A2S6IWU8</accession>